<dbReference type="InterPro" id="IPR036890">
    <property type="entry name" value="HATPase_C_sf"/>
</dbReference>
<evidence type="ECO:0000256" key="1">
    <source>
        <dbReference type="ARBA" id="ARBA00000085"/>
    </source>
</evidence>
<dbReference type="InterPro" id="IPR036097">
    <property type="entry name" value="HisK_dim/P_sf"/>
</dbReference>
<dbReference type="SUPFAM" id="SSF55781">
    <property type="entry name" value="GAF domain-like"/>
    <property type="match status" value="1"/>
</dbReference>
<dbReference type="PROSITE" id="PS50109">
    <property type="entry name" value="HIS_KIN"/>
    <property type="match status" value="1"/>
</dbReference>
<keyword evidence="8" id="KW-0547">Nucleotide-binding</keyword>
<feature type="compositionally biased region" description="Polar residues" evidence="15">
    <location>
        <begin position="536"/>
        <end position="546"/>
    </location>
</feature>
<organism evidence="19 20">
    <name type="scientific">Talaromyces islandicus</name>
    <name type="common">Penicillium islandicum</name>
    <dbReference type="NCBI Taxonomy" id="28573"/>
    <lineage>
        <taxon>Eukaryota</taxon>
        <taxon>Fungi</taxon>
        <taxon>Dikarya</taxon>
        <taxon>Ascomycota</taxon>
        <taxon>Pezizomycotina</taxon>
        <taxon>Eurotiomycetes</taxon>
        <taxon>Eurotiomycetidae</taxon>
        <taxon>Eurotiales</taxon>
        <taxon>Trichocomaceae</taxon>
        <taxon>Talaromyces</taxon>
        <taxon>Talaromyces sect. Islandici</taxon>
    </lineage>
</organism>
<evidence type="ECO:0000259" key="16">
    <source>
        <dbReference type="PROSITE" id="PS50011"/>
    </source>
</evidence>
<dbReference type="SUPFAM" id="SSF48452">
    <property type="entry name" value="TPR-like"/>
    <property type="match status" value="1"/>
</dbReference>
<evidence type="ECO:0000259" key="17">
    <source>
        <dbReference type="PROSITE" id="PS50109"/>
    </source>
</evidence>
<dbReference type="FunFam" id="1.10.510.10:FF:000579">
    <property type="entry name" value="Sensor histidine kinase/response regulator, putative"/>
    <property type="match status" value="1"/>
</dbReference>
<evidence type="ECO:0000256" key="3">
    <source>
        <dbReference type="ARBA" id="ARBA00012438"/>
    </source>
</evidence>
<protein>
    <recommendedName>
        <fullName evidence="3">histidine kinase</fullName>
        <ecNumber evidence="3">2.7.13.3</ecNumber>
    </recommendedName>
</protein>
<dbReference type="CDD" id="cd17546">
    <property type="entry name" value="REC_hyHK_CKI1_RcsC-like"/>
    <property type="match status" value="1"/>
</dbReference>
<dbReference type="SMART" id="SM00388">
    <property type="entry name" value="HisKA"/>
    <property type="match status" value="1"/>
</dbReference>
<dbReference type="InterPro" id="IPR005467">
    <property type="entry name" value="His_kinase_dom"/>
</dbReference>
<dbReference type="Pfam" id="PF13185">
    <property type="entry name" value="GAF_2"/>
    <property type="match status" value="1"/>
</dbReference>
<dbReference type="Gene3D" id="3.30.450.40">
    <property type="match status" value="1"/>
</dbReference>
<dbReference type="PANTHER" id="PTHR43047">
    <property type="entry name" value="TWO-COMPONENT HISTIDINE PROTEIN KINASE"/>
    <property type="match status" value="1"/>
</dbReference>
<keyword evidence="9 19" id="KW-0418">Kinase</keyword>
<dbReference type="SUPFAM" id="SSF55874">
    <property type="entry name" value="ATPase domain of HSP90 chaperone/DNA topoisomerase II/histidine kinase"/>
    <property type="match status" value="1"/>
</dbReference>
<evidence type="ECO:0000256" key="8">
    <source>
        <dbReference type="ARBA" id="ARBA00022741"/>
    </source>
</evidence>
<dbReference type="PRINTS" id="PR00344">
    <property type="entry name" value="BCTRLSENSOR"/>
</dbReference>
<dbReference type="STRING" id="28573.A0A0U1MCE2"/>
<keyword evidence="4" id="KW-1003">Cell membrane</keyword>
<evidence type="ECO:0000256" key="4">
    <source>
        <dbReference type="ARBA" id="ARBA00022475"/>
    </source>
</evidence>
<dbReference type="InterPro" id="IPR011990">
    <property type="entry name" value="TPR-like_helical_dom_sf"/>
</dbReference>
<dbReference type="SMART" id="SM00065">
    <property type="entry name" value="GAF"/>
    <property type="match status" value="1"/>
</dbReference>
<keyword evidence="6" id="KW-0808">Transferase</keyword>
<dbReference type="PROSITE" id="PS50110">
    <property type="entry name" value="RESPONSE_REGULATORY"/>
    <property type="match status" value="1"/>
</dbReference>
<reference evidence="19 20" key="1">
    <citation type="submission" date="2015-04" db="EMBL/GenBank/DDBJ databases">
        <authorList>
            <person name="Syromyatnikov M.Y."/>
            <person name="Popov V.N."/>
        </authorList>
    </citation>
    <scope>NUCLEOTIDE SEQUENCE [LARGE SCALE GENOMIC DNA]</scope>
    <source>
        <strain evidence="19">WF-38-12</strain>
    </source>
</reference>
<dbReference type="InterPro" id="IPR000719">
    <property type="entry name" value="Prot_kinase_dom"/>
</dbReference>
<evidence type="ECO:0000313" key="20">
    <source>
        <dbReference type="Proteomes" id="UP000054383"/>
    </source>
</evidence>
<evidence type="ECO:0000256" key="11">
    <source>
        <dbReference type="ARBA" id="ARBA00022989"/>
    </source>
</evidence>
<dbReference type="Gene3D" id="3.40.50.2300">
    <property type="match status" value="1"/>
</dbReference>
<feature type="domain" description="Response regulatory" evidence="18">
    <location>
        <begin position="2151"/>
        <end position="2274"/>
    </location>
</feature>
<keyword evidence="12" id="KW-0472">Membrane</keyword>
<proteinExistence type="predicted"/>
<dbReference type="Gene3D" id="1.10.287.130">
    <property type="match status" value="1"/>
</dbReference>
<dbReference type="InterPro" id="IPR027417">
    <property type="entry name" value="P-loop_NTPase"/>
</dbReference>
<dbReference type="CDD" id="cd16922">
    <property type="entry name" value="HATPase_EvgS-ArcB-TorS-like"/>
    <property type="match status" value="1"/>
</dbReference>
<dbReference type="Proteomes" id="UP000054383">
    <property type="component" value="Unassembled WGS sequence"/>
</dbReference>
<dbReference type="Gene3D" id="1.10.510.10">
    <property type="entry name" value="Transferase(Phosphotransferase) domain 1"/>
    <property type="match status" value="1"/>
</dbReference>
<dbReference type="EC" id="2.7.13.3" evidence="3"/>
<dbReference type="OrthoDB" id="60033at2759"/>
<accession>A0A0U1MCE2</accession>
<dbReference type="InterPro" id="IPR011009">
    <property type="entry name" value="Kinase-like_dom_sf"/>
</dbReference>
<evidence type="ECO:0000256" key="2">
    <source>
        <dbReference type="ARBA" id="ARBA00004651"/>
    </source>
</evidence>
<dbReference type="InterPro" id="IPR003661">
    <property type="entry name" value="HisK_dim/P_dom"/>
</dbReference>
<dbReference type="SUPFAM" id="SSF56112">
    <property type="entry name" value="Protein kinase-like (PK-like)"/>
    <property type="match status" value="1"/>
</dbReference>
<evidence type="ECO:0000256" key="12">
    <source>
        <dbReference type="ARBA" id="ARBA00023136"/>
    </source>
</evidence>
<dbReference type="GO" id="GO:0000155">
    <property type="term" value="F:phosphorelay sensor kinase activity"/>
    <property type="evidence" value="ECO:0007669"/>
    <property type="project" value="InterPro"/>
</dbReference>
<dbReference type="Pfam" id="PF02518">
    <property type="entry name" value="HATPase_c"/>
    <property type="match status" value="1"/>
</dbReference>
<dbReference type="EMBL" id="CVMT01000013">
    <property type="protein sequence ID" value="CRG92616.1"/>
    <property type="molecule type" value="Genomic_DNA"/>
</dbReference>
<dbReference type="FunFam" id="1.10.287.130:FF:000003">
    <property type="entry name" value="Histidine kinase"/>
    <property type="match status" value="1"/>
</dbReference>
<dbReference type="GO" id="GO:0005886">
    <property type="term" value="C:plasma membrane"/>
    <property type="evidence" value="ECO:0007669"/>
    <property type="project" value="UniProtKB-SubCell"/>
</dbReference>
<keyword evidence="5 13" id="KW-0597">Phosphoprotein</keyword>
<comment type="subcellular location">
    <subcellularLocation>
        <location evidence="2">Cell membrane</location>
        <topology evidence="2">Multi-pass membrane protein</topology>
    </subcellularLocation>
</comment>
<dbReference type="SMART" id="SM00448">
    <property type="entry name" value="REC"/>
    <property type="match status" value="1"/>
</dbReference>
<keyword evidence="14" id="KW-0175">Coiled coil</keyword>
<dbReference type="InterPro" id="IPR004358">
    <property type="entry name" value="Sig_transdc_His_kin-like_C"/>
</dbReference>
<feature type="coiled-coil region" evidence="14">
    <location>
        <begin position="1847"/>
        <end position="1874"/>
    </location>
</feature>
<evidence type="ECO:0000256" key="5">
    <source>
        <dbReference type="ARBA" id="ARBA00022553"/>
    </source>
</evidence>
<comment type="catalytic activity">
    <reaction evidence="1">
        <text>ATP + protein L-histidine = ADP + protein N-phospho-L-histidine.</text>
        <dbReference type="EC" id="2.7.13.3"/>
    </reaction>
</comment>
<dbReference type="FunFam" id="3.30.565.10:FF:000010">
    <property type="entry name" value="Sensor histidine kinase RcsC"/>
    <property type="match status" value="1"/>
</dbReference>
<dbReference type="FunFam" id="3.40.50.2300:FF:000285">
    <property type="entry name" value="Putative sensor histidine kinase/response regulator"/>
    <property type="match status" value="1"/>
</dbReference>
<evidence type="ECO:0000256" key="14">
    <source>
        <dbReference type="SAM" id="Coils"/>
    </source>
</evidence>
<feature type="region of interest" description="Disordered" evidence="15">
    <location>
        <begin position="57"/>
        <end position="82"/>
    </location>
</feature>
<dbReference type="InterPro" id="IPR011006">
    <property type="entry name" value="CheY-like_superfamily"/>
</dbReference>
<feature type="domain" description="Histidine kinase" evidence="17">
    <location>
        <begin position="1888"/>
        <end position="2111"/>
    </location>
</feature>
<dbReference type="Pfam" id="PF13191">
    <property type="entry name" value="AAA_16"/>
    <property type="match status" value="1"/>
</dbReference>
<feature type="compositionally biased region" description="Basic and acidic residues" evidence="15">
    <location>
        <begin position="2320"/>
        <end position="2342"/>
    </location>
</feature>
<dbReference type="GO" id="GO:0005524">
    <property type="term" value="F:ATP binding"/>
    <property type="evidence" value="ECO:0007669"/>
    <property type="project" value="UniProtKB-KW"/>
</dbReference>
<keyword evidence="11" id="KW-1133">Transmembrane helix</keyword>
<evidence type="ECO:0000256" key="6">
    <source>
        <dbReference type="ARBA" id="ARBA00022679"/>
    </source>
</evidence>
<dbReference type="SMART" id="SM00387">
    <property type="entry name" value="HATPase_c"/>
    <property type="match status" value="1"/>
</dbReference>
<keyword evidence="7" id="KW-0812">Transmembrane</keyword>
<feature type="region of interest" description="Disordered" evidence="15">
    <location>
        <begin position="484"/>
        <end position="551"/>
    </location>
</feature>
<dbReference type="PANTHER" id="PTHR43047:SF46">
    <property type="entry name" value="HISTIDINE KINASE_RESPONSE REGULATOR, PUTATIVE (AFU_ORTHOLOGUE AFUA_3G12550)-RELATED"/>
    <property type="match status" value="1"/>
</dbReference>
<dbReference type="SUPFAM" id="SSF52172">
    <property type="entry name" value="CheY-like"/>
    <property type="match status" value="1"/>
</dbReference>
<evidence type="ECO:0000313" key="19">
    <source>
        <dbReference type="EMBL" id="CRG92616.1"/>
    </source>
</evidence>
<evidence type="ECO:0000259" key="18">
    <source>
        <dbReference type="PROSITE" id="PS50110"/>
    </source>
</evidence>
<keyword evidence="20" id="KW-1185">Reference proteome</keyword>
<feature type="domain" description="Protein kinase" evidence="16">
    <location>
        <begin position="57"/>
        <end position="384"/>
    </location>
</feature>
<evidence type="ECO:0000256" key="15">
    <source>
        <dbReference type="SAM" id="MobiDB-lite"/>
    </source>
</evidence>
<feature type="compositionally biased region" description="Low complexity" evidence="15">
    <location>
        <begin position="58"/>
        <end position="71"/>
    </location>
</feature>
<evidence type="ECO:0000256" key="10">
    <source>
        <dbReference type="ARBA" id="ARBA00022840"/>
    </source>
</evidence>
<dbReference type="InterPro" id="IPR029016">
    <property type="entry name" value="GAF-like_dom_sf"/>
</dbReference>
<dbReference type="InterPro" id="IPR001789">
    <property type="entry name" value="Sig_transdc_resp-reg_receiver"/>
</dbReference>
<name>A0A0U1MCE2_TALIS</name>
<dbReference type="InterPro" id="IPR003018">
    <property type="entry name" value="GAF"/>
</dbReference>
<dbReference type="GO" id="GO:0009927">
    <property type="term" value="F:histidine phosphotransfer kinase activity"/>
    <property type="evidence" value="ECO:0007669"/>
    <property type="project" value="TreeGrafter"/>
</dbReference>
<feature type="region of interest" description="Disordered" evidence="15">
    <location>
        <begin position="2284"/>
        <end position="2350"/>
    </location>
</feature>
<sequence>MEDHHVLGEDLPLPPARLFERLASLPGYVWDTTIDPFHSTYDNWHVFGIKQVQDSDISTPAATSSGPSSTTRDSPRIDVRPPFRHHWRSSLSESSSDFSASRVEHDPPWVPVVARISTHVVRLEREFHMMRSIVQVSDPDCIHTVRPIELLRLPPEPGDPGSILVSVIESPGPNHLRDIVAFGPAFFLFGVHSDNSTTSTPGEQVSLPLFLDFAIGACDCLELLHYGLKAIHGEIRGDAFHFNRATGIVKLVNTGNGARAFDNALGEGWSTLSREVGIKNKLQFVAPEQTGRLPTEPDTRTDIYALGVLFWIILVGKPVFTGTTPRDVVQNILGKRIPPVSSKRMDIPDALSDVIQKMTQREVNERYHTITSVKKDLEKIAKFLGDGDSNSLNTFTVGQTDISSFFTLPSEMFGREDEYKKIIGVAEKIHRRHQAAHAKSNTQTNAIGSASSVSDSRVDSFDVVEGTSDSESIHVVSSRSNSNAGHYFLNQAPTHDSTQSTESSVSTERATSLLNKPRGYTEYKSVQDSGDRDSTHLSTTGSSQSHLEPLNAINRHKSVQKLLRHGRCEVITITGDAGIGKSDLIQRVHAPIRKLGYIGVARLDRARRIPFEPFARILASLLRQVFSESEVTSDYHNNLRSFLRPLWPNLHQVLELPEQLISLGQKDKVTSPQVKVAQHLLKEGPKPEVAKPPSFGHSSAPSEIFLPKASNKNMRLRETYMDTMRILCQQRLVCVCLDDLQYADDETADLILNIVKARIPCLLIITARKHEIESIDTQSLFNAEGPNIMKIELHPLEEQDVMKYVAATMHQPTNTLTPLSVVVIEKCRGNPFFIRMMLETCYHKNCIWYSWRRGVWEFDIDRIFSEFVSPDYGDSLGTDFLVKRFQELPSEARSILIWAVFLGSPFSISLIQKLLTGEFWYDGGETVSDHAAPRCKKPVESPRSAADLISGLQFLVQSYIILPGDTDDEFRFAHDRFSQAVSTLSECHDVEKMHFIIAQTLMKQAGDEKNMYPKAYHICRAARLIKERVQYRALYRKVLQYSAARAIDSGARSTALLYSRHCLDMLQPNCWEDNASDVDFEETRKLYISTAELLWYQGKNEEALQLLEEVFQHDRTAAGKSRAWIIKSRISTREGDFNGAMDSLLTSLEELGVRIRQPNSYEQCDTVFHSLGHHLSSANLEKMIRQPVSRDPTIVAIGDVIAEAMAVAFWGDDLTFLHMSTEMMKLHLFSGRFAQIGLSCSHLAMVAYSRYKELEVASRMGDLALLLFDTYSDPWSRGAGLSSHILMVEHLKIPLQAVLPAIELAVDASFTSTDPNMMLTSFATMAATRFYLGQDLATLESFCNETPEELSGWVRDVRGGVLLVAVKQVARALQGKTSWQSPELILSDSEHNTSEYMDHIIRHAMRVDRPYNIYWSHAMVALYVFGHHDKAIEVGTHMLESISRLWSMRAAHLTYFYLALSIMTQHFENPSSSNLESRMNDVAMCKEEIEFAGKACEVNYKMWLSLIDAMLYEYKGEFNHAIRSYEDAIDHCEVHGFPFEEALALELHGEFLVRRGAKRSARAIVKEAIAAWTGISAIGKAKHLAEKHEWLLKTAAASRYIDNSTQTLDTLVNITQNSAIEPALVQQRLEDDRKKNWVENHGVAVHDEPLDIPSVGLDIIDLSSILEFSQVMSSELQIDKLLTKMIEIILESCNGSDTAVIATDFEDTGFAIAATGTLEDGQKAFVDGLAFSEVEDKIAKQITHYTLRTKEEVLVHNVLEDERFSTVTESYLARYPLGRSIIALPIVHANSLLGVVHIEGKPNSFTQRNLVVLRLLCNQVGISLSNALFFRKIGKVSATNASMVETQKRALAQAREAEQKAKLAEAEANRNVKLKEDAARAKSVFLANVSHDLRTPMNGVIGLSELLKGTSLDKEQDGYVESIRVCADTLLTLINDILDFSKLEAGKMKISRVPLNLKETISEVVRALRYTHRDRDLEMIEDLDTLPADLVVMGDPVRLHQIFMNLLSNSYKFTPKGSIKVAAAVSREGKGYIRLECSVADTGIGISEEHKSRLFRPFSQADNSTARSYGGSGLGLSICKAIIEDVLGGTIWLESSQGVGTTVTFQLVFRKAPKEAVATAPWSQNLNQVETDDTTRVTARDLTNIPRDQIRVCIAEDNPINQKIAVRFVKGLGLECEAFSDGQQAVEALCNRAKQGKPFHVVLMDVQMPVLDGYNATRMIRQQSDPSVNQVLVIAMTASAIEGDREKCLDAGMNNYLAKPVRSSVLSDMLDQYLAPTIPAVRRRHLSRQTSNSIRNEAAGTPGSNTSSSSASQVIALTPEDERQRRLERQSGDDKQVPERPKLPASPKQN</sequence>
<dbReference type="Pfam" id="PF00072">
    <property type="entry name" value="Response_reg"/>
    <property type="match status" value="1"/>
</dbReference>
<dbReference type="InterPro" id="IPR041664">
    <property type="entry name" value="AAA_16"/>
</dbReference>
<gene>
    <name evidence="19" type="ORF">PISL3812_09679</name>
</gene>
<dbReference type="FunFam" id="3.30.450.40:FF:000044">
    <property type="entry name" value="Putative sensor histidine kinase/response regulator"/>
    <property type="match status" value="1"/>
</dbReference>
<evidence type="ECO:0000256" key="7">
    <source>
        <dbReference type="ARBA" id="ARBA00022692"/>
    </source>
</evidence>
<feature type="modified residue" description="4-aspartylphosphate" evidence="13">
    <location>
        <position position="2205"/>
    </location>
</feature>
<dbReference type="Pfam" id="PF00512">
    <property type="entry name" value="HisKA"/>
    <property type="match status" value="1"/>
</dbReference>
<dbReference type="PROSITE" id="PS50011">
    <property type="entry name" value="PROTEIN_KINASE_DOM"/>
    <property type="match status" value="1"/>
</dbReference>
<dbReference type="SUPFAM" id="SSF47384">
    <property type="entry name" value="Homodimeric domain of signal transducing histidine kinase"/>
    <property type="match status" value="1"/>
</dbReference>
<evidence type="ECO:0000256" key="13">
    <source>
        <dbReference type="PROSITE-ProRule" id="PRU00169"/>
    </source>
</evidence>
<feature type="compositionally biased region" description="Low complexity" evidence="15">
    <location>
        <begin position="2298"/>
        <end position="2312"/>
    </location>
</feature>
<dbReference type="InterPro" id="IPR003594">
    <property type="entry name" value="HATPase_dom"/>
</dbReference>
<dbReference type="SUPFAM" id="SSF52540">
    <property type="entry name" value="P-loop containing nucleoside triphosphate hydrolases"/>
    <property type="match status" value="1"/>
</dbReference>
<dbReference type="Gene3D" id="3.30.565.10">
    <property type="entry name" value="Histidine kinase-like ATPase, C-terminal domain"/>
    <property type="match status" value="1"/>
</dbReference>
<dbReference type="OMA" id="QLPGYTW"/>
<feature type="compositionally biased region" description="Low complexity" evidence="15">
    <location>
        <begin position="497"/>
        <end position="508"/>
    </location>
</feature>
<dbReference type="CDD" id="cd00082">
    <property type="entry name" value="HisKA"/>
    <property type="match status" value="1"/>
</dbReference>
<evidence type="ECO:0000256" key="9">
    <source>
        <dbReference type="ARBA" id="ARBA00022777"/>
    </source>
</evidence>
<keyword evidence="10" id="KW-0067">ATP-binding</keyword>